<dbReference type="EMBL" id="CP031081">
    <property type="protein sequence ID" value="AYF03808.1"/>
    <property type="molecule type" value="Genomic_DNA"/>
</dbReference>
<evidence type="ECO:0000313" key="1">
    <source>
        <dbReference type="EMBL" id="AYF03808.1"/>
    </source>
</evidence>
<evidence type="ECO:0000313" key="2">
    <source>
        <dbReference type="Proteomes" id="UP000272010"/>
    </source>
</evidence>
<sequence>MPFGRQSGEGAALPAALGLTVKAREGGVVRPAGAAEDTARLDDDARHARRLAIDRQTQGCVADKGNGNIVGAGVSAGAACVDPPARQQPIMARALARAASVLLPML</sequence>
<name>A0A386UTW0_9RHOB</name>
<organism evidence="1 2">
    <name type="scientific">Paracoccus yeei</name>
    <dbReference type="NCBI Taxonomy" id="147645"/>
    <lineage>
        <taxon>Bacteria</taxon>
        <taxon>Pseudomonadati</taxon>
        <taxon>Pseudomonadota</taxon>
        <taxon>Alphaproteobacteria</taxon>
        <taxon>Rhodobacterales</taxon>
        <taxon>Paracoccaceae</taxon>
        <taxon>Paracoccus</taxon>
    </lineage>
</organism>
<gene>
    <name evidence="1" type="ORF">PY32053_04280</name>
</gene>
<reference evidence="2" key="1">
    <citation type="submission" date="2018-07" db="EMBL/GenBank/DDBJ databases">
        <title>Genome Structure of the Opportunistic Pathogen Paracoccus yeei (Alphaproteobacteria) and Identification of Putative Virulence Factors.</title>
        <authorList>
            <person name="Lasek R."/>
            <person name="Szuplewska M."/>
            <person name="Mitura M."/>
            <person name="Decewicz P."/>
            <person name="Chmielowska C."/>
            <person name="Pawlot A."/>
            <person name="Sentkowska D."/>
            <person name="Czarnecki J."/>
            <person name="Bartosik D."/>
        </authorList>
    </citation>
    <scope>NUCLEOTIDE SEQUENCE [LARGE SCALE GENOMIC DNA]</scope>
    <source>
        <strain evidence="2">CCUG 32053</strain>
        <plasmid evidence="2">pyee3</plasmid>
    </source>
</reference>
<protein>
    <submittedName>
        <fullName evidence="1">Uncharacterized protein</fullName>
    </submittedName>
</protein>
<accession>A0A386UTW0</accession>
<geneLocation type="plasmid" evidence="2">
    <name>pyee3</name>
</geneLocation>
<proteinExistence type="predicted"/>
<dbReference type="Proteomes" id="UP000272010">
    <property type="component" value="Plasmid pYEE3"/>
</dbReference>
<keyword evidence="1" id="KW-0614">Plasmid</keyword>
<dbReference type="AlphaFoldDB" id="A0A386UTW0"/>